<dbReference type="Proteomes" id="UP000070544">
    <property type="component" value="Unassembled WGS sequence"/>
</dbReference>
<sequence length="199" mass="22494">MPPSPSAAGLLYFLNTIQSLKITKRTGWVNHNVPNPESIADHMHRMSVMALVVGDTGLNRDKCVKMALVHDIGEAIVGDITPHDGVSDTDKHACELAAYQHFRTLLGDTPEAKEMHDLWLEYDAGETAEAKLVKDLDKLEMIVQALEYERAYCISLEQFLTSTRAKFRHPTVREWAEELDRERTRFWAESKPQDVSSSS</sequence>
<dbReference type="SMART" id="SM00471">
    <property type="entry name" value="HDc"/>
    <property type="match status" value="1"/>
</dbReference>
<dbReference type="GO" id="GO:0046872">
    <property type="term" value="F:metal ion binding"/>
    <property type="evidence" value="ECO:0007669"/>
    <property type="project" value="UniProtKB-KW"/>
</dbReference>
<comment type="cofactor">
    <cofactor evidence="4">
        <name>Mg(2+)</name>
        <dbReference type="ChEBI" id="CHEBI:18420"/>
    </cofactor>
</comment>
<comment type="subunit">
    <text evidence="7">Homodimer.</text>
</comment>
<gene>
    <name evidence="13" type="ORF">M427DRAFT_124620</name>
</gene>
<evidence type="ECO:0000256" key="2">
    <source>
        <dbReference type="ARBA" id="ARBA00001936"/>
    </source>
</evidence>
<comment type="function">
    <text evidence="5">Catalyzes the dephosphorylation of the nucleoside 5'-monophosphates deoxyadenosine monophosphate (dAMP), deoxycytidine monophosphate (dCMP), deoxyguanosine monophosphate (dGMP) and deoxythymidine monophosphate (dTMP).</text>
</comment>
<dbReference type="InterPro" id="IPR006674">
    <property type="entry name" value="HD_domain"/>
</dbReference>
<name>A0A139AB08_GONPJ</name>
<dbReference type="AlphaFoldDB" id="A0A139AB08"/>
<proteinExistence type="inferred from homology"/>
<evidence type="ECO:0000313" key="14">
    <source>
        <dbReference type="Proteomes" id="UP000070544"/>
    </source>
</evidence>
<dbReference type="OrthoDB" id="10254258at2759"/>
<evidence type="ECO:0000256" key="10">
    <source>
        <dbReference type="ARBA" id="ARBA00022801"/>
    </source>
</evidence>
<dbReference type="GO" id="GO:0002953">
    <property type="term" value="F:5'-deoxynucleotidase activity"/>
    <property type="evidence" value="ECO:0007669"/>
    <property type="project" value="UniProtKB-EC"/>
</dbReference>
<evidence type="ECO:0000256" key="9">
    <source>
        <dbReference type="ARBA" id="ARBA00022723"/>
    </source>
</evidence>
<dbReference type="GO" id="GO:0005737">
    <property type="term" value="C:cytoplasm"/>
    <property type="evidence" value="ECO:0007669"/>
    <property type="project" value="TreeGrafter"/>
</dbReference>
<dbReference type="Pfam" id="PF13023">
    <property type="entry name" value="HD_3"/>
    <property type="match status" value="1"/>
</dbReference>
<evidence type="ECO:0000256" key="7">
    <source>
        <dbReference type="ARBA" id="ARBA00011738"/>
    </source>
</evidence>
<dbReference type="EMBL" id="KQ965773">
    <property type="protein sequence ID" value="KXS13854.1"/>
    <property type="molecule type" value="Genomic_DNA"/>
</dbReference>
<keyword evidence="10" id="KW-0378">Hydrolase</keyword>
<accession>A0A139AB08</accession>
<feature type="domain" description="HD/PDEase" evidence="12">
    <location>
        <begin position="35"/>
        <end position="151"/>
    </location>
</feature>
<comment type="similarity">
    <text evidence="6">Belongs to the HDDC2 family.</text>
</comment>
<dbReference type="OMA" id="TWRLCLM"/>
<dbReference type="STRING" id="1344416.A0A139AB08"/>
<evidence type="ECO:0000256" key="8">
    <source>
        <dbReference type="ARBA" id="ARBA00012964"/>
    </source>
</evidence>
<dbReference type="Gene3D" id="1.10.3210.10">
    <property type="entry name" value="Hypothetical protein af1432"/>
    <property type="match status" value="1"/>
</dbReference>
<evidence type="ECO:0000256" key="3">
    <source>
        <dbReference type="ARBA" id="ARBA00001941"/>
    </source>
</evidence>
<keyword evidence="14" id="KW-1185">Reference proteome</keyword>
<reference evidence="13 14" key="1">
    <citation type="journal article" date="2015" name="Genome Biol. Evol.">
        <title>Phylogenomic analyses indicate that early fungi evolved digesting cell walls of algal ancestors of land plants.</title>
        <authorList>
            <person name="Chang Y."/>
            <person name="Wang S."/>
            <person name="Sekimoto S."/>
            <person name="Aerts A.L."/>
            <person name="Choi C."/>
            <person name="Clum A."/>
            <person name="LaButti K.M."/>
            <person name="Lindquist E.A."/>
            <person name="Yee Ngan C."/>
            <person name="Ohm R.A."/>
            <person name="Salamov A.A."/>
            <person name="Grigoriev I.V."/>
            <person name="Spatafora J.W."/>
            <person name="Berbee M.L."/>
        </authorList>
    </citation>
    <scope>NUCLEOTIDE SEQUENCE [LARGE SCALE GENOMIC DNA]</scope>
    <source>
        <strain evidence="13 14">JEL478</strain>
    </source>
</reference>
<evidence type="ECO:0000256" key="5">
    <source>
        <dbReference type="ARBA" id="ARBA00004074"/>
    </source>
</evidence>
<dbReference type="FunFam" id="1.10.3210.10:FF:000011">
    <property type="entry name" value="HD domain-containing protein 2"/>
    <property type="match status" value="1"/>
</dbReference>
<dbReference type="EC" id="3.1.3.89" evidence="8"/>
<evidence type="ECO:0000256" key="6">
    <source>
        <dbReference type="ARBA" id="ARBA00009999"/>
    </source>
</evidence>
<evidence type="ECO:0000259" key="12">
    <source>
        <dbReference type="SMART" id="SM00471"/>
    </source>
</evidence>
<organism evidence="13 14">
    <name type="scientific">Gonapodya prolifera (strain JEL478)</name>
    <name type="common">Monoblepharis prolifera</name>
    <dbReference type="NCBI Taxonomy" id="1344416"/>
    <lineage>
        <taxon>Eukaryota</taxon>
        <taxon>Fungi</taxon>
        <taxon>Fungi incertae sedis</taxon>
        <taxon>Chytridiomycota</taxon>
        <taxon>Chytridiomycota incertae sedis</taxon>
        <taxon>Monoblepharidomycetes</taxon>
        <taxon>Monoblepharidales</taxon>
        <taxon>Gonapodyaceae</taxon>
        <taxon>Gonapodya</taxon>
    </lineage>
</organism>
<evidence type="ECO:0000256" key="1">
    <source>
        <dbReference type="ARBA" id="ARBA00001638"/>
    </source>
</evidence>
<protein>
    <recommendedName>
        <fullName evidence="8">5'-deoxynucleotidase</fullName>
        <ecNumber evidence="8">3.1.3.89</ecNumber>
    </recommendedName>
</protein>
<dbReference type="InterPro" id="IPR039356">
    <property type="entry name" value="YfbR/HDDC2"/>
</dbReference>
<comment type="cofactor">
    <cofactor evidence="2">
        <name>Mn(2+)</name>
        <dbReference type="ChEBI" id="CHEBI:29035"/>
    </cofactor>
</comment>
<comment type="catalytic activity">
    <reaction evidence="1">
        <text>a 2'-deoxyribonucleoside 5'-phosphate + H2O = a 2'-deoxyribonucleoside + phosphate</text>
        <dbReference type="Rhea" id="RHEA:36167"/>
        <dbReference type="ChEBI" id="CHEBI:15377"/>
        <dbReference type="ChEBI" id="CHEBI:18274"/>
        <dbReference type="ChEBI" id="CHEBI:43474"/>
        <dbReference type="ChEBI" id="CHEBI:65317"/>
        <dbReference type="EC" id="3.1.3.89"/>
    </reaction>
</comment>
<keyword evidence="11" id="KW-0460">Magnesium</keyword>
<evidence type="ECO:0000313" key="13">
    <source>
        <dbReference type="EMBL" id="KXS13854.1"/>
    </source>
</evidence>
<evidence type="ECO:0000256" key="11">
    <source>
        <dbReference type="ARBA" id="ARBA00022842"/>
    </source>
</evidence>
<dbReference type="SUPFAM" id="SSF109604">
    <property type="entry name" value="HD-domain/PDEase-like"/>
    <property type="match status" value="1"/>
</dbReference>
<dbReference type="InterPro" id="IPR003607">
    <property type="entry name" value="HD/PDEase_dom"/>
</dbReference>
<evidence type="ECO:0000256" key="4">
    <source>
        <dbReference type="ARBA" id="ARBA00001946"/>
    </source>
</evidence>
<dbReference type="PANTHER" id="PTHR11845">
    <property type="entry name" value="5'-DEOXYNUCLEOTIDASE HDDC2"/>
    <property type="match status" value="1"/>
</dbReference>
<dbReference type="PANTHER" id="PTHR11845:SF13">
    <property type="entry name" value="5'-DEOXYNUCLEOTIDASE HDDC2"/>
    <property type="match status" value="1"/>
</dbReference>
<keyword evidence="9" id="KW-0479">Metal-binding</keyword>
<comment type="cofactor">
    <cofactor evidence="3">
        <name>Co(2+)</name>
        <dbReference type="ChEBI" id="CHEBI:48828"/>
    </cofactor>
</comment>
<dbReference type="GO" id="GO:0009159">
    <property type="term" value="P:deoxyribonucleoside monophosphate catabolic process"/>
    <property type="evidence" value="ECO:0007669"/>
    <property type="project" value="UniProtKB-ARBA"/>
</dbReference>